<dbReference type="Gene3D" id="2.30.29.30">
    <property type="entry name" value="Pleckstrin-homology domain (PH domain)/Phosphotyrosine-binding domain (PTB)"/>
    <property type="match status" value="1"/>
</dbReference>
<dbReference type="InterPro" id="IPR039801">
    <property type="entry name" value="EPS8-like"/>
</dbReference>
<feature type="region of interest" description="Disordered" evidence="1">
    <location>
        <begin position="1"/>
        <end position="39"/>
    </location>
</feature>
<dbReference type="GO" id="GO:0035023">
    <property type="term" value="P:regulation of Rho protein signal transduction"/>
    <property type="evidence" value="ECO:0007669"/>
    <property type="project" value="TreeGrafter"/>
</dbReference>
<dbReference type="GO" id="GO:0007266">
    <property type="term" value="P:Rho protein signal transduction"/>
    <property type="evidence" value="ECO:0007669"/>
    <property type="project" value="TreeGrafter"/>
</dbReference>
<dbReference type="GO" id="GO:0032587">
    <property type="term" value="C:ruffle membrane"/>
    <property type="evidence" value="ECO:0007669"/>
    <property type="project" value="TreeGrafter"/>
</dbReference>
<dbReference type="GO" id="GO:1900029">
    <property type="term" value="P:positive regulation of ruffle assembly"/>
    <property type="evidence" value="ECO:0007669"/>
    <property type="project" value="TreeGrafter"/>
</dbReference>
<feature type="domain" description="PTB" evidence="2">
    <location>
        <begin position="61"/>
        <end position="117"/>
    </location>
</feature>
<keyword evidence="4" id="KW-1185">Reference proteome</keyword>
<dbReference type="SUPFAM" id="SSF50729">
    <property type="entry name" value="PH domain-like"/>
    <property type="match status" value="1"/>
</dbReference>
<reference evidence="3" key="1">
    <citation type="journal article" date="2023" name="Front. Mar. Sci.">
        <title>A new Merluccius polli reference genome to investigate the effects of global change in West African waters.</title>
        <authorList>
            <person name="Mateo J.L."/>
            <person name="Blanco-Fernandez C."/>
            <person name="Garcia-Vazquez E."/>
            <person name="Machado-Schiaffino G."/>
        </authorList>
    </citation>
    <scope>NUCLEOTIDE SEQUENCE</scope>
    <source>
        <strain evidence="3">C29</strain>
        <tissue evidence="3">Fin</tissue>
    </source>
</reference>
<dbReference type="GO" id="GO:0031982">
    <property type="term" value="C:vesicle"/>
    <property type="evidence" value="ECO:0007669"/>
    <property type="project" value="TreeGrafter"/>
</dbReference>
<proteinExistence type="predicted"/>
<keyword evidence="3" id="KW-0675">Receptor</keyword>
<evidence type="ECO:0000256" key="1">
    <source>
        <dbReference type="SAM" id="MobiDB-lite"/>
    </source>
</evidence>
<keyword evidence="3" id="KW-0808">Transferase</keyword>
<dbReference type="EMBL" id="JAOPHQ010002559">
    <property type="protein sequence ID" value="KAK0146765.1"/>
    <property type="molecule type" value="Genomic_DNA"/>
</dbReference>
<dbReference type="GO" id="GO:0003779">
    <property type="term" value="F:actin binding"/>
    <property type="evidence" value="ECO:0007669"/>
    <property type="project" value="TreeGrafter"/>
</dbReference>
<evidence type="ECO:0000313" key="3">
    <source>
        <dbReference type="EMBL" id="KAK0146765.1"/>
    </source>
</evidence>
<accession>A0AA47P393</accession>
<organism evidence="3 4">
    <name type="scientific">Merluccius polli</name>
    <name type="common">Benguela hake</name>
    <name type="synonym">Merluccius cadenati</name>
    <dbReference type="NCBI Taxonomy" id="89951"/>
    <lineage>
        <taxon>Eukaryota</taxon>
        <taxon>Metazoa</taxon>
        <taxon>Chordata</taxon>
        <taxon>Craniata</taxon>
        <taxon>Vertebrata</taxon>
        <taxon>Euteleostomi</taxon>
        <taxon>Actinopterygii</taxon>
        <taxon>Neopterygii</taxon>
        <taxon>Teleostei</taxon>
        <taxon>Neoteleostei</taxon>
        <taxon>Acanthomorphata</taxon>
        <taxon>Zeiogadaria</taxon>
        <taxon>Gadariae</taxon>
        <taxon>Gadiformes</taxon>
        <taxon>Gadoidei</taxon>
        <taxon>Merlucciidae</taxon>
        <taxon>Merluccius</taxon>
    </lineage>
</organism>
<dbReference type="InterPro" id="IPR011993">
    <property type="entry name" value="PH-like_dom_sf"/>
</dbReference>
<dbReference type="PANTHER" id="PTHR12287">
    <property type="entry name" value="EPIDERMAL GROWTH FACTOR RECEPTOR KINASE SUBSTRATE EPS8-RELATED PROTEIN"/>
    <property type="match status" value="1"/>
</dbReference>
<dbReference type="PANTHER" id="PTHR12287:SF22">
    <property type="entry name" value="EPIDERMAL GROWTH FACTOR RECEPTOR KINASE SUBSTRATE 8-LIKE PROTEIN 3"/>
    <property type="match status" value="1"/>
</dbReference>
<keyword evidence="3" id="KW-0418">Kinase</keyword>
<sequence>MLFNSGFAPEDQSPLRRSVQQDEPRNTPWQRNSTSRPSGKTIYTQRKEHIETLNKQDNIHYRVEHLFTCELNGHEASSLSDCVAKLKKLDAKGRLWPQDMILDVQGGYLQLNDVETKGLAGLRGGLTAGGSSSEGLEQPSVGPPLHQGDDAQSPPGAWGLGLLFWLAEAWLDLTAPGWIRGG</sequence>
<dbReference type="AlphaFoldDB" id="A0AA47P393"/>
<dbReference type="GO" id="GO:0016301">
    <property type="term" value="F:kinase activity"/>
    <property type="evidence" value="ECO:0007669"/>
    <property type="project" value="UniProtKB-KW"/>
</dbReference>
<dbReference type="Proteomes" id="UP001174136">
    <property type="component" value="Unassembled WGS sequence"/>
</dbReference>
<evidence type="ECO:0000259" key="2">
    <source>
        <dbReference type="Pfam" id="PF08416"/>
    </source>
</evidence>
<feature type="region of interest" description="Disordered" evidence="1">
    <location>
        <begin position="125"/>
        <end position="152"/>
    </location>
</feature>
<name>A0AA47P393_MERPO</name>
<feature type="compositionally biased region" description="Polar residues" evidence="1">
    <location>
        <begin position="27"/>
        <end position="39"/>
    </location>
</feature>
<dbReference type="Pfam" id="PF08416">
    <property type="entry name" value="PTB"/>
    <property type="match status" value="1"/>
</dbReference>
<evidence type="ECO:0000313" key="4">
    <source>
        <dbReference type="Proteomes" id="UP001174136"/>
    </source>
</evidence>
<dbReference type="InterPro" id="IPR013625">
    <property type="entry name" value="PTB"/>
</dbReference>
<gene>
    <name evidence="3" type="primary">EPS8L3_1</name>
    <name evidence="3" type="ORF">N1851_013882</name>
</gene>
<protein>
    <submittedName>
        <fullName evidence="3">Epidermal growth factor receptor kinase substrate 8-like protein 3</fullName>
    </submittedName>
</protein>
<comment type="caution">
    <text evidence="3">The sequence shown here is derived from an EMBL/GenBank/DDBJ whole genome shotgun (WGS) entry which is preliminary data.</text>
</comment>